<reference evidence="8 9" key="1">
    <citation type="submission" date="2019-04" db="EMBL/GenBank/DDBJ databases">
        <title>A pseudo-fructophilic Leuconostoc citreum strain F192-5 isolated from peel of satsuma mandarin: the first report for isolation and characterization of strain-dependent fructophilic-like characteristics.</title>
        <authorList>
            <person name="Maeno S."/>
            <person name="Tanizawa Y."/>
            <person name="Kajikawa A."/>
            <person name="Kanesaki Y."/>
            <person name="Kubota E."/>
            <person name="Arita M."/>
            <person name="Leon D."/>
            <person name="Endo A."/>
        </authorList>
    </citation>
    <scope>NUCLEOTIDE SEQUENCE [LARGE SCALE GENOMIC DNA]</scope>
    <source>
        <strain evidence="8 9">F192-5</strain>
    </source>
</reference>
<dbReference type="AlphaFoldDB" id="A0A5A5U187"/>
<dbReference type="PANTHER" id="PTHR23519">
    <property type="entry name" value="AUTOPHAGY-RELATED PROTEIN 22"/>
    <property type="match status" value="1"/>
</dbReference>
<comment type="subcellular location">
    <subcellularLocation>
        <location evidence="1">Cell membrane</location>
        <topology evidence="1">Multi-pass membrane protein</topology>
    </subcellularLocation>
</comment>
<dbReference type="GO" id="GO:0005886">
    <property type="term" value="C:plasma membrane"/>
    <property type="evidence" value="ECO:0007669"/>
    <property type="project" value="UniProtKB-SubCell"/>
</dbReference>
<organism evidence="8 9">
    <name type="scientific">Leuconostoc citreum</name>
    <dbReference type="NCBI Taxonomy" id="33964"/>
    <lineage>
        <taxon>Bacteria</taxon>
        <taxon>Bacillati</taxon>
        <taxon>Bacillota</taxon>
        <taxon>Bacilli</taxon>
        <taxon>Lactobacillales</taxon>
        <taxon>Lactobacillaceae</taxon>
        <taxon>Leuconostoc</taxon>
    </lineage>
</organism>
<feature type="domain" description="Major facilitator superfamily (MFS) profile" evidence="7">
    <location>
        <begin position="16"/>
        <end position="408"/>
    </location>
</feature>
<name>A0A5A5U187_LEUCI</name>
<evidence type="ECO:0000313" key="9">
    <source>
        <dbReference type="Proteomes" id="UP000323274"/>
    </source>
</evidence>
<evidence type="ECO:0000256" key="3">
    <source>
        <dbReference type="ARBA" id="ARBA00022692"/>
    </source>
</evidence>
<dbReference type="PANTHER" id="PTHR23519:SF1">
    <property type="entry name" value="AUTOPHAGY-RELATED PROTEIN 22"/>
    <property type="match status" value="1"/>
</dbReference>
<keyword evidence="5 6" id="KW-0472">Membrane</keyword>
<evidence type="ECO:0000256" key="4">
    <source>
        <dbReference type="ARBA" id="ARBA00022989"/>
    </source>
</evidence>
<feature type="transmembrane region" description="Helical" evidence="6">
    <location>
        <begin position="87"/>
        <end position="105"/>
    </location>
</feature>
<keyword evidence="2" id="KW-0813">Transport</keyword>
<keyword evidence="3 6" id="KW-0812">Transmembrane</keyword>
<protein>
    <submittedName>
        <fullName evidence="8">MFS transporter</fullName>
    </submittedName>
</protein>
<dbReference type="Pfam" id="PF11700">
    <property type="entry name" value="ATG22"/>
    <property type="match status" value="2"/>
</dbReference>
<feature type="transmembrane region" description="Helical" evidence="6">
    <location>
        <begin position="298"/>
        <end position="317"/>
    </location>
</feature>
<feature type="transmembrane region" description="Helical" evidence="6">
    <location>
        <begin position="323"/>
        <end position="345"/>
    </location>
</feature>
<feature type="transmembrane region" description="Helical" evidence="6">
    <location>
        <begin position="388"/>
        <end position="405"/>
    </location>
</feature>
<feature type="transmembrane region" description="Helical" evidence="6">
    <location>
        <begin position="58"/>
        <end position="75"/>
    </location>
</feature>
<dbReference type="SUPFAM" id="SSF103473">
    <property type="entry name" value="MFS general substrate transporter"/>
    <property type="match status" value="1"/>
</dbReference>
<evidence type="ECO:0000256" key="5">
    <source>
        <dbReference type="ARBA" id="ARBA00023136"/>
    </source>
</evidence>
<feature type="transmembrane region" description="Helical" evidence="6">
    <location>
        <begin position="257"/>
        <end position="286"/>
    </location>
</feature>
<dbReference type="InterPro" id="IPR036259">
    <property type="entry name" value="MFS_trans_sf"/>
</dbReference>
<feature type="transmembrane region" description="Helical" evidence="6">
    <location>
        <begin position="357"/>
        <end position="382"/>
    </location>
</feature>
<keyword evidence="4 6" id="KW-1133">Transmembrane helix</keyword>
<dbReference type="InterPro" id="IPR050495">
    <property type="entry name" value="ATG22/LtaA_families"/>
</dbReference>
<dbReference type="InterPro" id="IPR024671">
    <property type="entry name" value="Atg22-like"/>
</dbReference>
<evidence type="ECO:0000313" key="8">
    <source>
        <dbReference type="EMBL" id="GDZ83675.1"/>
    </source>
</evidence>
<gene>
    <name evidence="8" type="ORF">LCIT_09170</name>
</gene>
<evidence type="ECO:0000256" key="6">
    <source>
        <dbReference type="SAM" id="Phobius"/>
    </source>
</evidence>
<feature type="transmembrane region" description="Helical" evidence="6">
    <location>
        <begin position="179"/>
        <end position="199"/>
    </location>
</feature>
<dbReference type="RefSeq" id="WP_149334241.1">
    <property type="nucleotide sequence ID" value="NZ_BJJW01000006.1"/>
</dbReference>
<feature type="transmembrane region" description="Helical" evidence="6">
    <location>
        <begin position="152"/>
        <end position="173"/>
    </location>
</feature>
<dbReference type="EMBL" id="BJJW01000006">
    <property type="protein sequence ID" value="GDZ83675.1"/>
    <property type="molecule type" value="Genomic_DNA"/>
</dbReference>
<evidence type="ECO:0000256" key="2">
    <source>
        <dbReference type="ARBA" id="ARBA00022448"/>
    </source>
</evidence>
<sequence>MKKIVRRFSPVERGWMLYDWANSGFSLIVVTAVLPLWLNAVGHNIGLSTAQTTSWWSYANAFSTLLVAFLAPLLGSLADFRGWKKTSWLVTTLMGIVATFLLAFVPDQGFWLLLILFIIANIGFSVANIYYDAFLTDVTTPERMGQISSWGFAVGYIGGVLPFIIFYVLQNVISNKQSIMLAFILASLWWALFSLPMLLRVQQKYFISVPRDPFHQTLIRLKTTLKHLAEYPKIVGFLVAYFFYIDGVNTIITEASLFATAIGIQMAQLLTILLFVQIVAFPASIMFGHLAKSVGERLMIIIGIIIYIVIAIMSVFITHAWGFWVMAFLIGSAQGGIQALSRSYFGKIIPKAFAGEFFGFYNIFGKFSAVLGPLLFGSVAAITGQVQLGAASLLIFFVLGGWIFIKYA</sequence>
<feature type="transmembrane region" description="Helical" evidence="6">
    <location>
        <begin position="20"/>
        <end position="38"/>
    </location>
</feature>
<evidence type="ECO:0000256" key="1">
    <source>
        <dbReference type="ARBA" id="ARBA00004651"/>
    </source>
</evidence>
<comment type="caution">
    <text evidence="8">The sequence shown here is derived from an EMBL/GenBank/DDBJ whole genome shotgun (WGS) entry which is preliminary data.</text>
</comment>
<dbReference type="PROSITE" id="PS50850">
    <property type="entry name" value="MFS"/>
    <property type="match status" value="1"/>
</dbReference>
<accession>A0A5A5U187</accession>
<dbReference type="Proteomes" id="UP000323274">
    <property type="component" value="Unassembled WGS sequence"/>
</dbReference>
<dbReference type="Gene3D" id="1.20.1250.20">
    <property type="entry name" value="MFS general substrate transporter like domains"/>
    <property type="match status" value="1"/>
</dbReference>
<dbReference type="GO" id="GO:0022857">
    <property type="term" value="F:transmembrane transporter activity"/>
    <property type="evidence" value="ECO:0007669"/>
    <property type="project" value="InterPro"/>
</dbReference>
<proteinExistence type="predicted"/>
<feature type="transmembrane region" description="Helical" evidence="6">
    <location>
        <begin position="111"/>
        <end position="131"/>
    </location>
</feature>
<dbReference type="InterPro" id="IPR020846">
    <property type="entry name" value="MFS_dom"/>
</dbReference>
<evidence type="ECO:0000259" key="7">
    <source>
        <dbReference type="PROSITE" id="PS50850"/>
    </source>
</evidence>